<proteinExistence type="inferred from homology"/>
<feature type="domain" description="Gnk2-homologous" evidence="6">
    <location>
        <begin position="317"/>
        <end position="414"/>
    </location>
</feature>
<dbReference type="Gene3D" id="3.30.430.20">
    <property type="entry name" value="Gnk2 domain, C-X8-C-X2-C motif"/>
    <property type="match status" value="2"/>
</dbReference>
<comment type="caution">
    <text evidence="7">The sequence shown here is derived from an EMBL/GenBank/DDBJ whole genome shotgun (WGS) entry which is preliminary data.</text>
</comment>
<evidence type="ECO:0000259" key="6">
    <source>
        <dbReference type="PROSITE" id="PS51473"/>
    </source>
</evidence>
<dbReference type="InterPro" id="IPR002902">
    <property type="entry name" value="GNK2"/>
</dbReference>
<dbReference type="FunFam" id="3.30.430.20:FF:000012">
    <property type="entry name" value="Cysteine-rich receptor-like protein kinase 25"/>
    <property type="match status" value="1"/>
</dbReference>
<dbReference type="Pfam" id="PF01657">
    <property type="entry name" value="Stress-antifung"/>
    <property type="match status" value="2"/>
</dbReference>
<dbReference type="PROSITE" id="PS51473">
    <property type="entry name" value="GNK2"/>
    <property type="match status" value="2"/>
</dbReference>
<evidence type="ECO:0000256" key="5">
    <source>
        <dbReference type="ARBA" id="ARBA00038515"/>
    </source>
</evidence>
<evidence type="ECO:0000256" key="1">
    <source>
        <dbReference type="ARBA" id="ARBA00004613"/>
    </source>
</evidence>
<keyword evidence="2" id="KW-0964">Secreted</keyword>
<dbReference type="InterPro" id="IPR050581">
    <property type="entry name" value="CRR_secretory_protein"/>
</dbReference>
<sequence>MSKIVELETRVIRDEKNHLKFFEALEKSLPTILQNLMDPLCSWSQDLSSDGIHKYNNSVDTLGKRRGYGSLSQLQYQVWRQWRKQTQLSLLDPSIKENYSESEVIRCIQQPATTDSQHKQSTERIPRTLSLECSCAGVTSLLTFVNDASKKAKNELTTECSSSQQAVIWYDDCTVRYSNISFFHRADTSPAYTMPSLANVSDPENFSSLLHLTLNETVGQASSNDKKFATTQANVSGSQSLYCLAQCTPDLSPSDCKTCLSAAIRELPSCCEASEGGRVLYPSCNVRYELYPFFDSNSSSTQTPPWVPASHFSFANSTYLHHNCSSDHEPADTAFKRDLNTLLSHMSSNAAVAYTDNVERSMNGLFICRGDVPCLLCQQCVVNATRRISSLCNSSRQAIIWFSYCMLRYSDIYFFSKLETSPFFQVFNVTTPSTHVPTRGFFNDKLSNTIEKRMWQRTQGTVM</sequence>
<evidence type="ECO:0000313" key="8">
    <source>
        <dbReference type="Proteomes" id="UP001603857"/>
    </source>
</evidence>
<comment type="subcellular location">
    <subcellularLocation>
        <location evidence="1">Secreted</location>
    </subcellularLocation>
</comment>
<evidence type="ECO:0000256" key="2">
    <source>
        <dbReference type="ARBA" id="ARBA00022525"/>
    </source>
</evidence>
<keyword evidence="3" id="KW-0732">Signal</keyword>
<organism evidence="7 8">
    <name type="scientific">Flemingia macrophylla</name>
    <dbReference type="NCBI Taxonomy" id="520843"/>
    <lineage>
        <taxon>Eukaryota</taxon>
        <taxon>Viridiplantae</taxon>
        <taxon>Streptophyta</taxon>
        <taxon>Embryophyta</taxon>
        <taxon>Tracheophyta</taxon>
        <taxon>Spermatophyta</taxon>
        <taxon>Magnoliopsida</taxon>
        <taxon>eudicotyledons</taxon>
        <taxon>Gunneridae</taxon>
        <taxon>Pentapetalae</taxon>
        <taxon>rosids</taxon>
        <taxon>fabids</taxon>
        <taxon>Fabales</taxon>
        <taxon>Fabaceae</taxon>
        <taxon>Papilionoideae</taxon>
        <taxon>50 kb inversion clade</taxon>
        <taxon>NPAAA clade</taxon>
        <taxon>indigoferoid/millettioid clade</taxon>
        <taxon>Phaseoleae</taxon>
        <taxon>Flemingia</taxon>
    </lineage>
</organism>
<keyword evidence="4" id="KW-0677">Repeat</keyword>
<reference evidence="7 8" key="1">
    <citation type="submission" date="2024-08" db="EMBL/GenBank/DDBJ databases">
        <title>Insights into the chromosomal genome structure of Flemingia macrophylla.</title>
        <authorList>
            <person name="Ding Y."/>
            <person name="Zhao Y."/>
            <person name="Bi W."/>
            <person name="Wu M."/>
            <person name="Zhao G."/>
            <person name="Gong Y."/>
            <person name="Li W."/>
            <person name="Zhang P."/>
        </authorList>
    </citation>
    <scope>NUCLEOTIDE SEQUENCE [LARGE SCALE GENOMIC DNA]</scope>
    <source>
        <strain evidence="7">DYQJB</strain>
        <tissue evidence="7">Leaf</tissue>
    </source>
</reference>
<dbReference type="AlphaFoldDB" id="A0ABD1L956"/>
<comment type="similarity">
    <text evidence="5">Belongs to the cysteine-rich repeat secretory protein family.</text>
</comment>
<protein>
    <recommendedName>
        <fullName evidence="6">Gnk2-homologous domain-containing protein</fullName>
    </recommendedName>
</protein>
<evidence type="ECO:0000256" key="3">
    <source>
        <dbReference type="ARBA" id="ARBA00022729"/>
    </source>
</evidence>
<accession>A0ABD1L956</accession>
<dbReference type="EMBL" id="JBGMDY010000010">
    <property type="protein sequence ID" value="KAL2320044.1"/>
    <property type="molecule type" value="Genomic_DNA"/>
</dbReference>
<dbReference type="GO" id="GO:0005576">
    <property type="term" value="C:extracellular region"/>
    <property type="evidence" value="ECO:0007669"/>
    <property type="project" value="UniProtKB-SubCell"/>
</dbReference>
<gene>
    <name evidence="7" type="ORF">Fmac_029013</name>
</gene>
<evidence type="ECO:0000313" key="7">
    <source>
        <dbReference type="EMBL" id="KAL2320044.1"/>
    </source>
</evidence>
<keyword evidence="8" id="KW-1185">Reference proteome</keyword>
<dbReference type="Proteomes" id="UP001603857">
    <property type="component" value="Unassembled WGS sequence"/>
</dbReference>
<dbReference type="CDD" id="cd23509">
    <property type="entry name" value="Gnk2-like"/>
    <property type="match status" value="2"/>
</dbReference>
<feature type="domain" description="Gnk2-homologous" evidence="6">
    <location>
        <begin position="188"/>
        <end position="293"/>
    </location>
</feature>
<evidence type="ECO:0000256" key="4">
    <source>
        <dbReference type="ARBA" id="ARBA00022737"/>
    </source>
</evidence>
<name>A0ABD1L956_9FABA</name>
<dbReference type="PANTHER" id="PTHR32411:SF43">
    <property type="entry name" value="CYSTEINE-RICH REPEAT SECRETORY PROTEIN 38"/>
    <property type="match status" value="1"/>
</dbReference>
<dbReference type="InterPro" id="IPR038408">
    <property type="entry name" value="GNK2_sf"/>
</dbReference>
<dbReference type="PANTHER" id="PTHR32411">
    <property type="entry name" value="CYSTEINE-RICH REPEAT SECRETORY PROTEIN 38-RELATED"/>
    <property type="match status" value="1"/>
</dbReference>